<dbReference type="OrthoDB" id="105697at2157"/>
<dbReference type="PANTHER" id="PTHR46268:SF6">
    <property type="entry name" value="UNIVERSAL STRESS PROTEIN UP12"/>
    <property type="match status" value="1"/>
</dbReference>
<dbReference type="InterPro" id="IPR006015">
    <property type="entry name" value="Universal_stress_UspA"/>
</dbReference>
<sequence length="284" mass="30121">MFERILVPTDGSEPASAALEYAGEIAARSAVTVHVLHVREGDAGGDEATIDDLLEDDRSWAAEADAPVIDEVRTGTPVESILEFAAEQPIDAIVMGTRGRRGVGRLLLGSVTEDVVRDADVPVLVVRAGDDVRRPCPIERVLVPTDGSSHADAALERAISLVEDLEGEAEGSVDCHVLSAIDVAPAEVSEGSDLRVDRLETHTETVVEDAVDRAEAAGVEVTSAVRYGSIYRSIRSYAVENDVDLIVMGTHGRSGLDRLLLGSVTERVLRTAPVPVLTVTAAQD</sequence>
<dbReference type="Gene3D" id="3.40.50.620">
    <property type="entry name" value="HUPs"/>
    <property type="match status" value="2"/>
</dbReference>
<dbReference type="SUPFAM" id="SSF52402">
    <property type="entry name" value="Adenine nucleotide alpha hydrolases-like"/>
    <property type="match status" value="2"/>
</dbReference>
<evidence type="ECO:0000313" key="4">
    <source>
        <dbReference type="Proteomes" id="UP000250088"/>
    </source>
</evidence>
<dbReference type="Pfam" id="PF00582">
    <property type="entry name" value="Usp"/>
    <property type="match status" value="2"/>
</dbReference>
<feature type="domain" description="UspA" evidence="2">
    <location>
        <begin position="1"/>
        <end position="127"/>
    </location>
</feature>
<dbReference type="InterPro" id="IPR014729">
    <property type="entry name" value="Rossmann-like_a/b/a_fold"/>
</dbReference>
<evidence type="ECO:0000256" key="1">
    <source>
        <dbReference type="ARBA" id="ARBA00008791"/>
    </source>
</evidence>
<dbReference type="PANTHER" id="PTHR46268">
    <property type="entry name" value="STRESS RESPONSE PROTEIN NHAX"/>
    <property type="match status" value="1"/>
</dbReference>
<dbReference type="CDD" id="cd00293">
    <property type="entry name" value="USP-like"/>
    <property type="match status" value="2"/>
</dbReference>
<dbReference type="KEGG" id="naj:B1756_10310"/>
<protein>
    <submittedName>
        <fullName evidence="3">Universal stress protein UspA</fullName>
    </submittedName>
</protein>
<dbReference type="GeneID" id="32894475"/>
<organism evidence="3 4">
    <name type="scientific">Natrarchaeobaculum aegyptiacum</name>
    <dbReference type="NCBI Taxonomy" id="745377"/>
    <lineage>
        <taxon>Archaea</taxon>
        <taxon>Methanobacteriati</taxon>
        <taxon>Methanobacteriota</taxon>
        <taxon>Stenosarchaea group</taxon>
        <taxon>Halobacteria</taxon>
        <taxon>Halobacteriales</taxon>
        <taxon>Natrialbaceae</taxon>
        <taxon>Natrarchaeobaculum</taxon>
    </lineage>
</organism>
<accession>A0A2Z2HSG6</accession>
<reference evidence="4" key="1">
    <citation type="submission" date="2017-02" db="EMBL/GenBank/DDBJ databases">
        <title>Natronthermophilus aegyptiacus gen. nov.,sp. nov., an aerobic, extremely halophilic alkalithermophilic archaeon isolated from the athalassohaline Wadi An Natrun, Egypt.</title>
        <authorList>
            <person name="Zhao B."/>
        </authorList>
    </citation>
    <scope>NUCLEOTIDE SEQUENCE [LARGE SCALE GENOMIC DNA]</scope>
    <source>
        <strain evidence="4">JW/NM-HA 15</strain>
    </source>
</reference>
<proteinExistence type="inferred from homology"/>
<dbReference type="EMBL" id="CP019893">
    <property type="protein sequence ID" value="ARS90082.1"/>
    <property type="molecule type" value="Genomic_DNA"/>
</dbReference>
<evidence type="ECO:0000313" key="3">
    <source>
        <dbReference type="EMBL" id="ARS90082.1"/>
    </source>
</evidence>
<dbReference type="AlphaFoldDB" id="A0A2Z2HSG6"/>
<dbReference type="InterPro" id="IPR006016">
    <property type="entry name" value="UspA"/>
</dbReference>
<keyword evidence="4" id="KW-1185">Reference proteome</keyword>
<dbReference type="PRINTS" id="PR01438">
    <property type="entry name" value="UNVRSLSTRESS"/>
</dbReference>
<comment type="similarity">
    <text evidence="1">Belongs to the universal stress protein A family.</text>
</comment>
<evidence type="ECO:0000259" key="2">
    <source>
        <dbReference type="Pfam" id="PF00582"/>
    </source>
</evidence>
<name>A0A2Z2HSG6_9EURY</name>
<dbReference type="Proteomes" id="UP000250088">
    <property type="component" value="Chromosome"/>
</dbReference>
<feature type="domain" description="UspA" evidence="2">
    <location>
        <begin position="139"/>
        <end position="279"/>
    </location>
</feature>
<gene>
    <name evidence="3" type="ORF">B1756_10310</name>
</gene>
<dbReference type="RefSeq" id="WP_086888457.1">
    <property type="nucleotide sequence ID" value="NZ_CP019893.1"/>
</dbReference>